<dbReference type="GO" id="GO:0003779">
    <property type="term" value="F:actin binding"/>
    <property type="evidence" value="ECO:0007669"/>
    <property type="project" value="InterPro"/>
</dbReference>
<keyword evidence="5" id="KW-1185">Reference proteome</keyword>
<comment type="similarity">
    <text evidence="1">Belongs to the CAP family.</text>
</comment>
<dbReference type="VEuPathDB" id="FungiDB:AMAG_14528"/>
<feature type="compositionally biased region" description="Basic and acidic residues" evidence="2">
    <location>
        <begin position="38"/>
        <end position="48"/>
    </location>
</feature>
<sequence>MAPPGPSAPAGPPAPDMGSVFAQLNVGSAITAGLKKVDKSQMTHKNPELRAGGVVKSTEKAAPAAAPAAVAAPKKKPARMTQEGSKWIVEYYDGVHDLAIEDTNLKTVVYMYGCTNTTLQVKGKINSIAIDGCKKSGVVVDSVVSTVDVVNGKGLQLQIMGATPTIAVDNTDGLQLYLSKDSLAAEILTAKSSEINFKTTIDAKSGTIVTVPVEHAA</sequence>
<name>A0A0L0T734_ALLM3</name>
<accession>A0A0L0T734</accession>
<dbReference type="OrthoDB" id="1601at2759"/>
<dbReference type="GO" id="GO:0019933">
    <property type="term" value="P:cAMP-mediated signaling"/>
    <property type="evidence" value="ECO:0007669"/>
    <property type="project" value="TreeGrafter"/>
</dbReference>
<dbReference type="STRING" id="578462.A0A0L0T734"/>
<dbReference type="GO" id="GO:0005737">
    <property type="term" value="C:cytoplasm"/>
    <property type="evidence" value="ECO:0007669"/>
    <property type="project" value="TreeGrafter"/>
</dbReference>
<dbReference type="InterPro" id="IPR016098">
    <property type="entry name" value="CAP/MinC_C"/>
</dbReference>
<dbReference type="GO" id="GO:0007015">
    <property type="term" value="P:actin filament organization"/>
    <property type="evidence" value="ECO:0007669"/>
    <property type="project" value="TreeGrafter"/>
</dbReference>
<dbReference type="PANTHER" id="PTHR10652">
    <property type="entry name" value="ADENYLYL CYCLASE-ASSOCIATED PROTEIN"/>
    <property type="match status" value="1"/>
</dbReference>
<reference evidence="4 5" key="1">
    <citation type="submission" date="2009-11" db="EMBL/GenBank/DDBJ databases">
        <title>Annotation of Allomyces macrogynus ATCC 38327.</title>
        <authorList>
            <consortium name="The Broad Institute Genome Sequencing Platform"/>
            <person name="Russ C."/>
            <person name="Cuomo C."/>
            <person name="Burger G."/>
            <person name="Gray M.W."/>
            <person name="Holland P.W.H."/>
            <person name="King N."/>
            <person name="Lang F.B.F."/>
            <person name="Roger A.J."/>
            <person name="Ruiz-Trillo I."/>
            <person name="Young S.K."/>
            <person name="Zeng Q."/>
            <person name="Gargeya S."/>
            <person name="Fitzgerald M."/>
            <person name="Haas B."/>
            <person name="Abouelleil A."/>
            <person name="Alvarado L."/>
            <person name="Arachchi H.M."/>
            <person name="Berlin A."/>
            <person name="Chapman S.B."/>
            <person name="Gearin G."/>
            <person name="Goldberg J."/>
            <person name="Griggs A."/>
            <person name="Gujja S."/>
            <person name="Hansen M."/>
            <person name="Heiman D."/>
            <person name="Howarth C."/>
            <person name="Larimer J."/>
            <person name="Lui A."/>
            <person name="MacDonald P.J.P."/>
            <person name="McCowen C."/>
            <person name="Montmayeur A."/>
            <person name="Murphy C."/>
            <person name="Neiman D."/>
            <person name="Pearson M."/>
            <person name="Priest M."/>
            <person name="Roberts A."/>
            <person name="Saif S."/>
            <person name="Shea T."/>
            <person name="Sisk P."/>
            <person name="Stolte C."/>
            <person name="Sykes S."/>
            <person name="Wortman J."/>
            <person name="Nusbaum C."/>
            <person name="Birren B."/>
        </authorList>
    </citation>
    <scope>NUCLEOTIDE SEQUENCE [LARGE SCALE GENOMIC DNA]</scope>
    <source>
        <strain evidence="4 5">ATCC 38327</strain>
    </source>
</reference>
<dbReference type="SUPFAM" id="SSF69340">
    <property type="entry name" value="C-terminal domain of adenylylcyclase associated protein"/>
    <property type="match status" value="1"/>
</dbReference>
<proteinExistence type="inferred from homology"/>
<evidence type="ECO:0000313" key="5">
    <source>
        <dbReference type="Proteomes" id="UP000054350"/>
    </source>
</evidence>
<evidence type="ECO:0000259" key="3">
    <source>
        <dbReference type="PROSITE" id="PS51329"/>
    </source>
</evidence>
<protein>
    <recommendedName>
        <fullName evidence="3">C-CAP/cofactor C-like domain-containing protein</fullName>
    </recommendedName>
</protein>
<dbReference type="Proteomes" id="UP000054350">
    <property type="component" value="Unassembled WGS sequence"/>
</dbReference>
<reference evidence="5" key="2">
    <citation type="submission" date="2009-11" db="EMBL/GenBank/DDBJ databases">
        <title>The Genome Sequence of Allomyces macrogynus strain ATCC 38327.</title>
        <authorList>
            <consortium name="The Broad Institute Genome Sequencing Platform"/>
            <person name="Russ C."/>
            <person name="Cuomo C."/>
            <person name="Shea T."/>
            <person name="Young S.K."/>
            <person name="Zeng Q."/>
            <person name="Koehrsen M."/>
            <person name="Haas B."/>
            <person name="Borodovsky M."/>
            <person name="Guigo R."/>
            <person name="Alvarado L."/>
            <person name="Berlin A."/>
            <person name="Borenstein D."/>
            <person name="Chen Z."/>
            <person name="Engels R."/>
            <person name="Freedman E."/>
            <person name="Gellesch M."/>
            <person name="Goldberg J."/>
            <person name="Griggs A."/>
            <person name="Gujja S."/>
            <person name="Heiman D."/>
            <person name="Hepburn T."/>
            <person name="Howarth C."/>
            <person name="Jen D."/>
            <person name="Larson L."/>
            <person name="Lewis B."/>
            <person name="Mehta T."/>
            <person name="Park D."/>
            <person name="Pearson M."/>
            <person name="Roberts A."/>
            <person name="Saif S."/>
            <person name="Shenoy N."/>
            <person name="Sisk P."/>
            <person name="Stolte C."/>
            <person name="Sykes S."/>
            <person name="Walk T."/>
            <person name="White J."/>
            <person name="Yandava C."/>
            <person name="Burger G."/>
            <person name="Gray M.W."/>
            <person name="Holland P.W.H."/>
            <person name="King N."/>
            <person name="Lang F.B.F."/>
            <person name="Roger A.J."/>
            <person name="Ruiz-Trillo I."/>
            <person name="Lander E."/>
            <person name="Nusbaum C."/>
        </authorList>
    </citation>
    <scope>NUCLEOTIDE SEQUENCE [LARGE SCALE GENOMIC DNA]</scope>
    <source>
        <strain evidence="5">ATCC 38327</strain>
    </source>
</reference>
<evidence type="ECO:0000313" key="4">
    <source>
        <dbReference type="EMBL" id="KNE70389.1"/>
    </source>
</evidence>
<dbReference type="Gene3D" id="2.160.20.70">
    <property type="match status" value="1"/>
</dbReference>
<dbReference type="PROSITE" id="PS51329">
    <property type="entry name" value="C_CAP_COFACTOR_C"/>
    <property type="match status" value="1"/>
</dbReference>
<dbReference type="AlphaFoldDB" id="A0A0L0T734"/>
<dbReference type="Pfam" id="PF08603">
    <property type="entry name" value="CAP_C"/>
    <property type="match status" value="1"/>
</dbReference>
<dbReference type="InterPro" id="IPR036223">
    <property type="entry name" value="CAP_C_sf"/>
</dbReference>
<dbReference type="InterPro" id="IPR006599">
    <property type="entry name" value="CARP_motif"/>
</dbReference>
<gene>
    <name evidence="4" type="ORF">AMAG_14528</name>
</gene>
<dbReference type="eggNOG" id="KOG2675">
    <property type="taxonomic scope" value="Eukaryota"/>
</dbReference>
<evidence type="ECO:0000256" key="2">
    <source>
        <dbReference type="SAM" id="MobiDB-lite"/>
    </source>
</evidence>
<feature type="domain" description="C-CAP/cofactor C-like" evidence="3">
    <location>
        <begin position="73"/>
        <end position="213"/>
    </location>
</feature>
<dbReference type="SMART" id="SM00673">
    <property type="entry name" value="CARP"/>
    <property type="match status" value="2"/>
</dbReference>
<organism evidence="4 5">
    <name type="scientific">Allomyces macrogynus (strain ATCC 38327)</name>
    <name type="common">Allomyces javanicus var. macrogynus</name>
    <dbReference type="NCBI Taxonomy" id="578462"/>
    <lineage>
        <taxon>Eukaryota</taxon>
        <taxon>Fungi</taxon>
        <taxon>Fungi incertae sedis</taxon>
        <taxon>Blastocladiomycota</taxon>
        <taxon>Blastocladiomycetes</taxon>
        <taxon>Blastocladiales</taxon>
        <taxon>Blastocladiaceae</taxon>
        <taxon>Allomyces</taxon>
    </lineage>
</organism>
<dbReference type="EMBL" id="GG745365">
    <property type="protein sequence ID" value="KNE70389.1"/>
    <property type="molecule type" value="Genomic_DNA"/>
</dbReference>
<dbReference type="GO" id="GO:0008179">
    <property type="term" value="F:adenylate cyclase binding"/>
    <property type="evidence" value="ECO:0007669"/>
    <property type="project" value="TreeGrafter"/>
</dbReference>
<dbReference type="OMA" id="SCKSGDM"/>
<dbReference type="InterPro" id="IPR001837">
    <property type="entry name" value="Adenylate_cyclase-assoc_CAP"/>
</dbReference>
<dbReference type="InterPro" id="IPR013912">
    <property type="entry name" value="Adenylate_cyclase-assoc_CAP_C"/>
</dbReference>
<evidence type="ECO:0000256" key="1">
    <source>
        <dbReference type="ARBA" id="ARBA00007659"/>
    </source>
</evidence>
<dbReference type="InterPro" id="IPR017901">
    <property type="entry name" value="C-CAP_CF_C-like"/>
</dbReference>
<dbReference type="PANTHER" id="PTHR10652:SF0">
    <property type="entry name" value="ADENYLYL CYCLASE-ASSOCIATED PROTEIN"/>
    <property type="match status" value="1"/>
</dbReference>
<feature type="region of interest" description="Disordered" evidence="2">
    <location>
        <begin position="38"/>
        <end position="57"/>
    </location>
</feature>